<dbReference type="EMBL" id="CP011125">
    <property type="protein sequence ID" value="AKF07242.1"/>
    <property type="molecule type" value="Genomic_DNA"/>
</dbReference>
<dbReference type="Gene3D" id="3.30.1380.10">
    <property type="match status" value="1"/>
</dbReference>
<accession>A0A0F6W4J4</accession>
<dbReference type="GO" id="GO:0006508">
    <property type="term" value="P:proteolysis"/>
    <property type="evidence" value="ECO:0007669"/>
    <property type="project" value="UniProtKB-KW"/>
</dbReference>
<sequence>MRRALPAFALLLAAGCYGAVPGPREATSIGTTSSGILAHGVALPERGPGFVRARPGEETRWGTPGLVGALQRAFASVARTFPGSVPARVGDLSAPGGGRHTRHRSHRTGRDVDVIFYLTDPDGRATTPRGWLAFGRYGHAIEESSGDLFFFDDARNWHFVRTLLLDPEADVQWIFVSRGLKTRLLEYALAHETSAEALVRAAYVVQQPERAAPHDDHFHVRVFCSAHDRASGCRDVGPRWPWLRPDVEAIAGRDGAGLDDASLLAALLDGDDPAAGGDAPRARPLVSTR</sequence>
<evidence type="ECO:0000256" key="3">
    <source>
        <dbReference type="ARBA" id="ARBA00022729"/>
    </source>
</evidence>
<keyword evidence="1" id="KW-0645">Protease</keyword>
<protein>
    <submittedName>
        <fullName evidence="9">Murein endopeptidase</fullName>
    </submittedName>
</protein>
<evidence type="ECO:0000256" key="1">
    <source>
        <dbReference type="ARBA" id="ARBA00022670"/>
    </source>
</evidence>
<dbReference type="KEGG" id="samy:DB32_004391"/>
<evidence type="ECO:0000313" key="10">
    <source>
        <dbReference type="Proteomes" id="UP000034883"/>
    </source>
</evidence>
<evidence type="ECO:0000256" key="5">
    <source>
        <dbReference type="ARBA" id="ARBA00022801"/>
    </source>
</evidence>
<dbReference type="SUPFAM" id="SSF55166">
    <property type="entry name" value="Hedgehog/DD-peptidase"/>
    <property type="match status" value="1"/>
</dbReference>
<keyword evidence="3 8" id="KW-0732">Signal</keyword>
<dbReference type="GO" id="GO:0030288">
    <property type="term" value="C:outer membrane-bounded periplasmic space"/>
    <property type="evidence" value="ECO:0007669"/>
    <property type="project" value="InterPro"/>
</dbReference>
<feature type="signal peptide" evidence="8">
    <location>
        <begin position="1"/>
        <end position="19"/>
    </location>
</feature>
<dbReference type="AlphaFoldDB" id="A0A0F6W4J4"/>
<evidence type="ECO:0000256" key="8">
    <source>
        <dbReference type="SAM" id="SignalP"/>
    </source>
</evidence>
<reference evidence="9 10" key="1">
    <citation type="submission" date="2015-03" db="EMBL/GenBank/DDBJ databases">
        <title>Genome assembly of Sandaracinus amylolyticus DSM 53668.</title>
        <authorList>
            <person name="Sharma G."/>
            <person name="Subramanian S."/>
        </authorList>
    </citation>
    <scope>NUCLEOTIDE SEQUENCE [LARGE SCALE GENOMIC DNA]</scope>
    <source>
        <strain evidence="9 10">DSM 53668</strain>
    </source>
</reference>
<keyword evidence="2" id="KW-0479">Metal-binding</keyword>
<dbReference type="InterPro" id="IPR005073">
    <property type="entry name" value="Peptidase_M74"/>
</dbReference>
<dbReference type="Proteomes" id="UP000034883">
    <property type="component" value="Chromosome"/>
</dbReference>
<dbReference type="GO" id="GO:0008237">
    <property type="term" value="F:metallopeptidase activity"/>
    <property type="evidence" value="ECO:0007669"/>
    <property type="project" value="UniProtKB-KW"/>
</dbReference>
<dbReference type="Pfam" id="PF03411">
    <property type="entry name" value="Peptidase_M74"/>
    <property type="match status" value="1"/>
</dbReference>
<feature type="chain" id="PRO_5002511570" evidence="8">
    <location>
        <begin position="20"/>
        <end position="289"/>
    </location>
</feature>
<evidence type="ECO:0000256" key="4">
    <source>
        <dbReference type="ARBA" id="ARBA00022764"/>
    </source>
</evidence>
<dbReference type="PROSITE" id="PS51257">
    <property type="entry name" value="PROKAR_LIPOPROTEIN"/>
    <property type="match status" value="1"/>
</dbReference>
<organism evidence="9 10">
    <name type="scientific">Sandaracinus amylolyticus</name>
    <dbReference type="NCBI Taxonomy" id="927083"/>
    <lineage>
        <taxon>Bacteria</taxon>
        <taxon>Pseudomonadati</taxon>
        <taxon>Myxococcota</taxon>
        <taxon>Polyangia</taxon>
        <taxon>Polyangiales</taxon>
        <taxon>Sandaracinaceae</taxon>
        <taxon>Sandaracinus</taxon>
    </lineage>
</organism>
<keyword evidence="10" id="KW-1185">Reference proteome</keyword>
<name>A0A0F6W4J4_9BACT</name>
<dbReference type="STRING" id="927083.DB32_004391"/>
<keyword evidence="4" id="KW-0574">Periplasm</keyword>
<evidence type="ECO:0000256" key="7">
    <source>
        <dbReference type="ARBA" id="ARBA00023049"/>
    </source>
</evidence>
<gene>
    <name evidence="9" type="ORF">DB32_004391</name>
</gene>
<dbReference type="GO" id="GO:0004252">
    <property type="term" value="F:serine-type endopeptidase activity"/>
    <property type="evidence" value="ECO:0007669"/>
    <property type="project" value="InterPro"/>
</dbReference>
<evidence type="ECO:0000256" key="2">
    <source>
        <dbReference type="ARBA" id="ARBA00022723"/>
    </source>
</evidence>
<evidence type="ECO:0000313" key="9">
    <source>
        <dbReference type="EMBL" id="AKF07242.1"/>
    </source>
</evidence>
<keyword evidence="5" id="KW-0378">Hydrolase</keyword>
<proteinExistence type="predicted"/>
<dbReference type="GO" id="GO:0046872">
    <property type="term" value="F:metal ion binding"/>
    <property type="evidence" value="ECO:0007669"/>
    <property type="project" value="UniProtKB-KW"/>
</dbReference>
<keyword evidence="6" id="KW-0862">Zinc</keyword>
<keyword evidence="7" id="KW-0482">Metalloprotease</keyword>
<dbReference type="InterPro" id="IPR009045">
    <property type="entry name" value="Zn_M74/Hedgehog-like"/>
</dbReference>
<evidence type="ECO:0000256" key="6">
    <source>
        <dbReference type="ARBA" id="ARBA00022833"/>
    </source>
</evidence>
<dbReference type="RefSeq" id="WP_053234525.1">
    <property type="nucleotide sequence ID" value="NZ_CP011125.1"/>
</dbReference>